<dbReference type="Pfam" id="PF08241">
    <property type="entry name" value="Methyltransf_11"/>
    <property type="match status" value="1"/>
</dbReference>
<keyword evidence="3" id="KW-1185">Reference proteome</keyword>
<dbReference type="Gene3D" id="3.40.50.150">
    <property type="entry name" value="Vaccinia Virus protein VP39"/>
    <property type="match status" value="1"/>
</dbReference>
<accession>A0A4Q2R8B5</accession>
<dbReference type="InterPro" id="IPR027417">
    <property type="entry name" value="P-loop_NTPase"/>
</dbReference>
<name>A0A4Q2R8B5_9HYPH</name>
<dbReference type="EMBL" id="QYBC01000021">
    <property type="protein sequence ID" value="RYB02281.1"/>
    <property type="molecule type" value="Genomic_DNA"/>
</dbReference>
<comment type="caution">
    <text evidence="2">The sequence shown here is derived from an EMBL/GenBank/DDBJ whole genome shotgun (WGS) entry which is preliminary data.</text>
</comment>
<dbReference type="SUPFAM" id="SSF52540">
    <property type="entry name" value="P-loop containing nucleoside triphosphate hydrolases"/>
    <property type="match status" value="1"/>
</dbReference>
<dbReference type="Proteomes" id="UP000289411">
    <property type="component" value="Unassembled WGS sequence"/>
</dbReference>
<proteinExistence type="predicted"/>
<dbReference type="GO" id="GO:0008757">
    <property type="term" value="F:S-adenosylmethionine-dependent methyltransferase activity"/>
    <property type="evidence" value="ECO:0007669"/>
    <property type="project" value="InterPro"/>
</dbReference>
<keyword evidence="2" id="KW-0489">Methyltransferase</keyword>
<feature type="domain" description="Methyltransferase type 11" evidence="1">
    <location>
        <begin position="341"/>
        <end position="396"/>
    </location>
</feature>
<dbReference type="GO" id="GO:0032259">
    <property type="term" value="P:methylation"/>
    <property type="evidence" value="ECO:0007669"/>
    <property type="project" value="UniProtKB-KW"/>
</dbReference>
<dbReference type="InterPro" id="IPR013216">
    <property type="entry name" value="Methyltransf_11"/>
</dbReference>
<evidence type="ECO:0000313" key="3">
    <source>
        <dbReference type="Proteomes" id="UP000289411"/>
    </source>
</evidence>
<organism evidence="2 3">
    <name type="scientific">Lichenibacterium ramalinae</name>
    <dbReference type="NCBI Taxonomy" id="2316527"/>
    <lineage>
        <taxon>Bacteria</taxon>
        <taxon>Pseudomonadati</taxon>
        <taxon>Pseudomonadota</taxon>
        <taxon>Alphaproteobacteria</taxon>
        <taxon>Hyphomicrobiales</taxon>
        <taxon>Lichenihabitantaceae</taxon>
        <taxon>Lichenibacterium</taxon>
    </lineage>
</organism>
<sequence length="473" mass="52526">MPAAGKGCPAMSSPFFIWTMQRTGGTSLTELLMEMSEHRSAEHEPFNWAKKQPRQFWPITEAWNSSHNAEVLRASLEGLFAQRYLIKHCYELLSMSFNMHLLQVAAATPYRHVVLRRRDEPSRLVSKFIAESQGTWFKDYARKVFTQVAEGDRKLAPLPIDRVVGHYRHSEDSTTFINDTLASLDVPRLEVWYEDLYTGGREARLAHLHRLFDFLGFTPEEVAEHRALIDEKIFQSGQNTRSVASLLPNLGEVLEALQAAGCDIGQSPLAEGVSLPGHASGPAGPRDRIARECAIFAQTYGATGPYLEIGHEGPQHAVLNHADFSGADRHFVGPRDGRARDGVTARVADPNDLSGVFADGQFGTVLWVNGLAHDKRFWRTMDEIRRVLKPGGTLVVVSPGFSKSAGQTGINITGQKGNAIADATITYRVHDAPDYWRLSPQGLRDAVLDGFTVREVRVMMMPPRLFGIATKPD</sequence>
<dbReference type="OrthoDB" id="161159at2"/>
<gene>
    <name evidence="2" type="ORF">D3272_21620</name>
</gene>
<protein>
    <submittedName>
        <fullName evidence="2">Methyltransferase domain-containing protein</fullName>
    </submittedName>
</protein>
<reference evidence="2 3" key="1">
    <citation type="submission" date="2018-09" db="EMBL/GenBank/DDBJ databases">
        <authorList>
            <person name="Grouzdev D.S."/>
            <person name="Krutkina M.S."/>
        </authorList>
    </citation>
    <scope>NUCLEOTIDE SEQUENCE [LARGE SCALE GENOMIC DNA]</scope>
    <source>
        <strain evidence="2 3">RmlP001</strain>
    </source>
</reference>
<keyword evidence="2" id="KW-0808">Transferase</keyword>
<dbReference type="SUPFAM" id="SSF53335">
    <property type="entry name" value="S-adenosyl-L-methionine-dependent methyltransferases"/>
    <property type="match status" value="1"/>
</dbReference>
<evidence type="ECO:0000259" key="1">
    <source>
        <dbReference type="Pfam" id="PF08241"/>
    </source>
</evidence>
<dbReference type="AlphaFoldDB" id="A0A4Q2R8B5"/>
<evidence type="ECO:0000313" key="2">
    <source>
        <dbReference type="EMBL" id="RYB02281.1"/>
    </source>
</evidence>
<reference evidence="2 3" key="2">
    <citation type="submission" date="2019-02" db="EMBL/GenBank/DDBJ databases">
        <title>'Lichenibacterium ramalinii' gen. nov. sp. nov., 'Lichenibacterium minor' gen. nov. sp. nov.</title>
        <authorList>
            <person name="Pankratov T."/>
        </authorList>
    </citation>
    <scope>NUCLEOTIDE SEQUENCE [LARGE SCALE GENOMIC DNA]</scope>
    <source>
        <strain evidence="2 3">RmlP001</strain>
    </source>
</reference>
<dbReference type="Gene3D" id="3.40.50.300">
    <property type="entry name" value="P-loop containing nucleotide triphosphate hydrolases"/>
    <property type="match status" value="1"/>
</dbReference>
<dbReference type="InterPro" id="IPR029063">
    <property type="entry name" value="SAM-dependent_MTases_sf"/>
</dbReference>